<dbReference type="OrthoDB" id="2411625at2759"/>
<comment type="caution">
    <text evidence="1">The sequence shown here is derived from an EMBL/GenBank/DDBJ whole genome shotgun (WGS) entry which is preliminary data.</text>
</comment>
<reference evidence="1" key="1">
    <citation type="submission" date="2021-06" db="EMBL/GenBank/DDBJ databases">
        <authorList>
            <person name="Kallberg Y."/>
            <person name="Tangrot J."/>
            <person name="Rosling A."/>
        </authorList>
    </citation>
    <scope>NUCLEOTIDE SEQUENCE</scope>
    <source>
        <strain evidence="1">BR232B</strain>
    </source>
</reference>
<keyword evidence="2" id="KW-1185">Reference proteome</keyword>
<evidence type="ECO:0000313" key="1">
    <source>
        <dbReference type="EMBL" id="CAG8635372.1"/>
    </source>
</evidence>
<accession>A0A9N9GWS4</accession>
<gene>
    <name evidence="1" type="ORF">PBRASI_LOCUS9476</name>
</gene>
<dbReference type="AlphaFoldDB" id="A0A9N9GWS4"/>
<dbReference type="Proteomes" id="UP000789739">
    <property type="component" value="Unassembled WGS sequence"/>
</dbReference>
<sequence>MDTEKLLEFLEVSDLQLDGKNRRQGVFKMSRNDFRDIGLEWGPAITLADFAKETKKQGLFLSEALRNVLLTYNIDSEDPYSIPSFHLPEPGIMADDDKHFRFCIDDILFRMKHYGTLTVGSLESMRNEYVSTLLACGYAYCSQN</sequence>
<dbReference type="EMBL" id="CAJVPI010002090">
    <property type="protein sequence ID" value="CAG8635372.1"/>
    <property type="molecule type" value="Genomic_DNA"/>
</dbReference>
<organism evidence="1 2">
    <name type="scientific">Paraglomus brasilianum</name>
    <dbReference type="NCBI Taxonomy" id="144538"/>
    <lineage>
        <taxon>Eukaryota</taxon>
        <taxon>Fungi</taxon>
        <taxon>Fungi incertae sedis</taxon>
        <taxon>Mucoromycota</taxon>
        <taxon>Glomeromycotina</taxon>
        <taxon>Glomeromycetes</taxon>
        <taxon>Paraglomerales</taxon>
        <taxon>Paraglomeraceae</taxon>
        <taxon>Paraglomus</taxon>
    </lineage>
</organism>
<evidence type="ECO:0000313" key="2">
    <source>
        <dbReference type="Proteomes" id="UP000789739"/>
    </source>
</evidence>
<protein>
    <submittedName>
        <fullName evidence="1">3376_t:CDS:1</fullName>
    </submittedName>
</protein>
<name>A0A9N9GWS4_9GLOM</name>
<proteinExistence type="predicted"/>